<sequence length="110" mass="12265">MQKTVIDSHTKDVLRLLGETALRLADGQTVDINRLTTPLSTATAASQALPSSNLLTVPEACGQLRISRWSFYQLIHQHQIETLTIGRRRLVPATEIDRFVRELAPMRSSA</sequence>
<dbReference type="AlphaFoldDB" id="A0ABD7HH96"/>
<evidence type="ECO:0000259" key="1">
    <source>
        <dbReference type="Pfam" id="PF12728"/>
    </source>
</evidence>
<dbReference type="RefSeq" id="WP_100481055.1">
    <property type="nucleotide sequence ID" value="NZ_QDET01000004.1"/>
</dbReference>
<dbReference type="InterPro" id="IPR010093">
    <property type="entry name" value="SinI_DNA-bd"/>
</dbReference>
<feature type="domain" description="Helix-turn-helix" evidence="1">
    <location>
        <begin position="54"/>
        <end position="102"/>
    </location>
</feature>
<accession>A0ABD7HH96</accession>
<dbReference type="GO" id="GO:0003677">
    <property type="term" value="F:DNA binding"/>
    <property type="evidence" value="ECO:0007669"/>
    <property type="project" value="UniProtKB-KW"/>
</dbReference>
<keyword evidence="2" id="KW-0238">DNA-binding</keyword>
<gene>
    <name evidence="2" type="ORF">D2E76_25565</name>
</gene>
<proteinExistence type="predicted"/>
<reference evidence="2 3" key="1">
    <citation type="submission" date="2018-08" db="EMBL/GenBank/DDBJ databases">
        <title>Linezolid Resistance in Mycobacterium abscessus: MIC Distribution and Comprehensive Investigation of Resistance Mechanisms.</title>
        <authorList>
            <person name="Ye M."/>
            <person name="Xu L."/>
            <person name="Zou Y."/>
            <person name="Li B."/>
            <person name="Guo Q."/>
            <person name="Zhang Y."/>
            <person name="Zhan M."/>
            <person name="Xu B."/>
            <person name="Yu F."/>
            <person name="Zhang Z."/>
            <person name="Chu H."/>
        </authorList>
    </citation>
    <scope>NUCLEOTIDE SEQUENCE [LARGE SCALE GENOMIC DNA]</scope>
    <source>
        <strain evidence="2 3">G143</strain>
    </source>
</reference>
<evidence type="ECO:0000313" key="3">
    <source>
        <dbReference type="Proteomes" id="UP000284557"/>
    </source>
</evidence>
<comment type="caution">
    <text evidence="2">The sequence shown here is derived from an EMBL/GenBank/DDBJ whole genome shotgun (WGS) entry which is preliminary data.</text>
</comment>
<organism evidence="2 3">
    <name type="scientific">Mycobacteroides abscessus</name>
    <dbReference type="NCBI Taxonomy" id="36809"/>
    <lineage>
        <taxon>Bacteria</taxon>
        <taxon>Bacillati</taxon>
        <taxon>Actinomycetota</taxon>
        <taxon>Actinomycetes</taxon>
        <taxon>Mycobacteriales</taxon>
        <taxon>Mycobacteriaceae</taxon>
        <taxon>Mycobacteroides</taxon>
    </lineage>
</organism>
<dbReference type="EMBL" id="QXBN01000033">
    <property type="protein sequence ID" value="RIT29277.1"/>
    <property type="molecule type" value="Genomic_DNA"/>
</dbReference>
<dbReference type="NCBIfam" id="TIGR01764">
    <property type="entry name" value="excise"/>
    <property type="match status" value="1"/>
</dbReference>
<name>A0ABD7HH96_9MYCO</name>
<dbReference type="InterPro" id="IPR041657">
    <property type="entry name" value="HTH_17"/>
</dbReference>
<dbReference type="Proteomes" id="UP000284557">
    <property type="component" value="Unassembled WGS sequence"/>
</dbReference>
<evidence type="ECO:0000313" key="2">
    <source>
        <dbReference type="EMBL" id="RIT29277.1"/>
    </source>
</evidence>
<protein>
    <submittedName>
        <fullName evidence="2">DNA-binding protein</fullName>
    </submittedName>
</protein>
<dbReference type="Pfam" id="PF12728">
    <property type="entry name" value="HTH_17"/>
    <property type="match status" value="1"/>
</dbReference>